<feature type="short sequence motif" description="Important for interaction with partner proteins" evidence="2">
    <location>
        <begin position="138"/>
        <end position="143"/>
    </location>
</feature>
<dbReference type="InterPro" id="IPR011344">
    <property type="entry name" value="ssDNA-bd"/>
</dbReference>
<dbReference type="SUPFAM" id="SSF50249">
    <property type="entry name" value="Nucleic acid-binding proteins"/>
    <property type="match status" value="1"/>
</dbReference>
<keyword evidence="2" id="KW-0227">DNA damage</keyword>
<proteinExistence type="inferred from homology"/>
<evidence type="ECO:0000256" key="3">
    <source>
        <dbReference type="PIRNR" id="PIRNR002070"/>
    </source>
</evidence>
<name>A0A1M5AR89_9THEO</name>
<dbReference type="NCBIfam" id="TIGR00621">
    <property type="entry name" value="ssb"/>
    <property type="match status" value="1"/>
</dbReference>
<protein>
    <recommendedName>
        <fullName evidence="2 3">Single-stranded DNA-binding protein</fullName>
        <shortName evidence="2">SSB</shortName>
    </recommendedName>
</protein>
<evidence type="ECO:0000256" key="2">
    <source>
        <dbReference type="HAMAP-Rule" id="MF_00984"/>
    </source>
</evidence>
<evidence type="ECO:0000256" key="1">
    <source>
        <dbReference type="ARBA" id="ARBA00023125"/>
    </source>
</evidence>
<dbReference type="HAMAP" id="MF_00984">
    <property type="entry name" value="SSB"/>
    <property type="match status" value="1"/>
</dbReference>
<reference evidence="4 5" key="1">
    <citation type="submission" date="2016-11" db="EMBL/GenBank/DDBJ databases">
        <authorList>
            <person name="Jaros S."/>
            <person name="Januszkiewicz K."/>
            <person name="Wedrychowicz H."/>
        </authorList>
    </citation>
    <scope>NUCLEOTIDE SEQUENCE [LARGE SCALE GENOMIC DNA]</scope>
    <source>
        <strain evidence="4 5">DSM 17918</strain>
    </source>
</reference>
<dbReference type="GO" id="GO:0006310">
    <property type="term" value="P:DNA recombination"/>
    <property type="evidence" value="ECO:0007669"/>
    <property type="project" value="UniProtKB-UniRule"/>
</dbReference>
<gene>
    <name evidence="4" type="ORF">SAMN02746089_01704</name>
</gene>
<accession>A0A1M5AR89</accession>
<dbReference type="GO" id="GO:0006281">
    <property type="term" value="P:DNA repair"/>
    <property type="evidence" value="ECO:0007669"/>
    <property type="project" value="UniProtKB-UniRule"/>
</dbReference>
<dbReference type="Proteomes" id="UP000184088">
    <property type="component" value="Unassembled WGS sequence"/>
</dbReference>
<dbReference type="PROSITE" id="PS50935">
    <property type="entry name" value="SSB"/>
    <property type="match status" value="1"/>
</dbReference>
<dbReference type="PANTHER" id="PTHR10302:SF27">
    <property type="entry name" value="SINGLE-STRANDED DNA-BINDING PROTEIN"/>
    <property type="match status" value="1"/>
</dbReference>
<dbReference type="CDD" id="cd04496">
    <property type="entry name" value="SSB_OBF"/>
    <property type="match status" value="1"/>
</dbReference>
<sequence length="143" mass="16037">MINMVVLIGRLTKDPVLRFIPGSGVPVASFTLAVDRNFTNQQGVREADFIPIVAWRKLAEICANNLTKGRLVAVTGRIQTRNWDDQEGKRHFITEVVADNVRFLDWGNNNKQGFNVSQDNDIAHDLDSLDGFVPVEGEDELPF</sequence>
<dbReference type="PIRSF" id="PIRSF002070">
    <property type="entry name" value="SSB"/>
    <property type="match status" value="1"/>
</dbReference>
<evidence type="ECO:0000313" key="4">
    <source>
        <dbReference type="EMBL" id="SHF32771.1"/>
    </source>
</evidence>
<evidence type="ECO:0000313" key="5">
    <source>
        <dbReference type="Proteomes" id="UP000184088"/>
    </source>
</evidence>
<dbReference type="AlphaFoldDB" id="A0A1M5AR89"/>
<keyword evidence="1 2" id="KW-0238">DNA-binding</keyword>
<comment type="subunit">
    <text evidence="2">Homotetramer.</text>
</comment>
<comment type="function">
    <text evidence="2">Plays an important role in DNA replication, recombination and repair. Binds to ssDNA and to an array of partner proteins to recruit them to their sites of action during DNA metabolism.</text>
</comment>
<dbReference type="GO" id="GO:0006260">
    <property type="term" value="P:DNA replication"/>
    <property type="evidence" value="ECO:0007669"/>
    <property type="project" value="UniProtKB-UniRule"/>
</dbReference>
<dbReference type="InterPro" id="IPR012340">
    <property type="entry name" value="NA-bd_OB-fold"/>
</dbReference>
<dbReference type="Gene3D" id="2.40.50.140">
    <property type="entry name" value="Nucleic acid-binding proteins"/>
    <property type="match status" value="1"/>
</dbReference>
<dbReference type="GO" id="GO:0009295">
    <property type="term" value="C:nucleoid"/>
    <property type="evidence" value="ECO:0007669"/>
    <property type="project" value="TreeGrafter"/>
</dbReference>
<keyword evidence="2" id="KW-0233">DNA recombination</keyword>
<comment type="caution">
    <text evidence="2">Lacks conserved residue(s) required for the propagation of feature annotation.</text>
</comment>
<dbReference type="InterPro" id="IPR000424">
    <property type="entry name" value="Primosome_PriB/ssb"/>
</dbReference>
<dbReference type="RefSeq" id="WP_073344003.1">
    <property type="nucleotide sequence ID" value="NZ_FQVH01000018.1"/>
</dbReference>
<dbReference type="STRING" id="1121256.SAMN02746089_01704"/>
<dbReference type="PANTHER" id="PTHR10302">
    <property type="entry name" value="SINGLE-STRANDED DNA-BINDING PROTEIN"/>
    <property type="match status" value="1"/>
</dbReference>
<dbReference type="Pfam" id="PF00436">
    <property type="entry name" value="SSB"/>
    <property type="match status" value="1"/>
</dbReference>
<keyword evidence="2" id="KW-0235">DNA replication</keyword>
<keyword evidence="2" id="KW-0234">DNA repair</keyword>
<dbReference type="EMBL" id="FQVH01000018">
    <property type="protein sequence ID" value="SHF32771.1"/>
    <property type="molecule type" value="Genomic_DNA"/>
</dbReference>
<keyword evidence="5" id="KW-1185">Reference proteome</keyword>
<organism evidence="4 5">
    <name type="scientific">Caldanaerobius fijiensis DSM 17918</name>
    <dbReference type="NCBI Taxonomy" id="1121256"/>
    <lineage>
        <taxon>Bacteria</taxon>
        <taxon>Bacillati</taxon>
        <taxon>Bacillota</taxon>
        <taxon>Clostridia</taxon>
        <taxon>Thermoanaerobacterales</taxon>
        <taxon>Thermoanaerobacteraceae</taxon>
        <taxon>Caldanaerobius</taxon>
    </lineage>
</organism>
<dbReference type="OrthoDB" id="9809878at2"/>
<dbReference type="GO" id="GO:0003697">
    <property type="term" value="F:single-stranded DNA binding"/>
    <property type="evidence" value="ECO:0007669"/>
    <property type="project" value="UniProtKB-UniRule"/>
</dbReference>